<comment type="caution">
    <text evidence="1">The sequence shown here is derived from an EMBL/GenBank/DDBJ whole genome shotgun (WGS) entry which is preliminary data.</text>
</comment>
<organism evidence="1 2">
    <name type="scientific">Leptospirillum ferriphilum</name>
    <dbReference type="NCBI Taxonomy" id="178606"/>
    <lineage>
        <taxon>Bacteria</taxon>
        <taxon>Pseudomonadati</taxon>
        <taxon>Nitrospirota</taxon>
        <taxon>Nitrospiria</taxon>
        <taxon>Nitrospirales</taxon>
        <taxon>Nitrospiraceae</taxon>
        <taxon>Leptospirillum</taxon>
    </lineage>
</organism>
<protein>
    <submittedName>
        <fullName evidence="1">Uncharacterized protein</fullName>
    </submittedName>
</protein>
<dbReference type="PATRIC" id="fig|178606.4.peg.910"/>
<name>A0A094W9W3_9BACT</name>
<dbReference type="EMBL" id="JPGK01000003">
    <property type="protein sequence ID" value="KGA94338.1"/>
    <property type="molecule type" value="Genomic_DNA"/>
</dbReference>
<dbReference type="Proteomes" id="UP000029452">
    <property type="component" value="Unassembled WGS sequence"/>
</dbReference>
<evidence type="ECO:0000313" key="1">
    <source>
        <dbReference type="EMBL" id="KGA94338.1"/>
    </source>
</evidence>
<dbReference type="AlphaFoldDB" id="A0A094W9W3"/>
<reference evidence="1 2" key="1">
    <citation type="submission" date="2014-06" db="EMBL/GenBank/DDBJ databases">
        <title>Draft genome sequence of iron oxidizing acidophile Leptospirillum ferriphilum DSM14647.</title>
        <authorList>
            <person name="Cardenas J.P."/>
            <person name="Lazcano M."/>
            <person name="Ossandon F.J."/>
            <person name="Corbett M."/>
            <person name="Holmes D.S."/>
            <person name="Watkin E."/>
        </authorList>
    </citation>
    <scope>NUCLEOTIDE SEQUENCE [LARGE SCALE GENOMIC DNA]</scope>
    <source>
        <strain evidence="1 2">DSM 14647</strain>
    </source>
</reference>
<gene>
    <name evidence="1" type="ORF">LptCag_1101</name>
</gene>
<sequence length="70" mass="7523">MLSDPVSCTLFLSGSVSLTKRKCCPAFCADILHCPSQEKGKTAINPLYNSDELISNTDAMLQGTPTHSFS</sequence>
<evidence type="ECO:0000313" key="2">
    <source>
        <dbReference type="Proteomes" id="UP000029452"/>
    </source>
</evidence>
<proteinExistence type="predicted"/>
<accession>A0A094W9W3</accession>